<protein>
    <submittedName>
        <fullName evidence="1">Uncharacterized protein</fullName>
    </submittedName>
</protein>
<accession>A0A9W9JKN2</accession>
<name>A0A9W9JKN2_9EURO</name>
<evidence type="ECO:0000313" key="2">
    <source>
        <dbReference type="Proteomes" id="UP001150904"/>
    </source>
</evidence>
<dbReference type="GeneID" id="83182168"/>
<dbReference type="Gene3D" id="3.80.10.10">
    <property type="entry name" value="Ribonuclease Inhibitor"/>
    <property type="match status" value="1"/>
</dbReference>
<keyword evidence="2" id="KW-1185">Reference proteome</keyword>
<dbReference type="SUPFAM" id="SSF52047">
    <property type="entry name" value="RNI-like"/>
    <property type="match status" value="1"/>
</dbReference>
<evidence type="ECO:0000313" key="1">
    <source>
        <dbReference type="EMBL" id="KAJ5198688.1"/>
    </source>
</evidence>
<dbReference type="RefSeq" id="XP_058307116.1">
    <property type="nucleotide sequence ID" value="XM_058454867.1"/>
</dbReference>
<proteinExistence type="predicted"/>
<dbReference type="InterPro" id="IPR032675">
    <property type="entry name" value="LRR_dom_sf"/>
</dbReference>
<organism evidence="1 2">
    <name type="scientific">Penicillium cinerascens</name>
    <dbReference type="NCBI Taxonomy" id="70096"/>
    <lineage>
        <taxon>Eukaryota</taxon>
        <taxon>Fungi</taxon>
        <taxon>Dikarya</taxon>
        <taxon>Ascomycota</taxon>
        <taxon>Pezizomycotina</taxon>
        <taxon>Eurotiomycetes</taxon>
        <taxon>Eurotiomycetidae</taxon>
        <taxon>Eurotiales</taxon>
        <taxon>Aspergillaceae</taxon>
        <taxon>Penicillium</taxon>
    </lineage>
</organism>
<gene>
    <name evidence="1" type="ORF">N7498_007805</name>
</gene>
<dbReference type="OrthoDB" id="5279008at2759"/>
<comment type="caution">
    <text evidence="1">The sequence shown here is derived from an EMBL/GenBank/DDBJ whole genome shotgun (WGS) entry which is preliminary data.</text>
</comment>
<dbReference type="EMBL" id="JAPQKR010000014">
    <property type="protein sequence ID" value="KAJ5198688.1"/>
    <property type="molecule type" value="Genomic_DNA"/>
</dbReference>
<dbReference type="Proteomes" id="UP001150904">
    <property type="component" value="Unassembled WGS sequence"/>
</dbReference>
<reference evidence="1" key="2">
    <citation type="journal article" date="2023" name="IMA Fungus">
        <title>Comparative genomic study of the Penicillium genus elucidates a diverse pangenome and 15 lateral gene transfer events.</title>
        <authorList>
            <person name="Petersen C."/>
            <person name="Sorensen T."/>
            <person name="Nielsen M.R."/>
            <person name="Sondergaard T.E."/>
            <person name="Sorensen J.L."/>
            <person name="Fitzpatrick D.A."/>
            <person name="Frisvad J.C."/>
            <person name="Nielsen K.L."/>
        </authorList>
    </citation>
    <scope>NUCLEOTIDE SEQUENCE</scope>
    <source>
        <strain evidence="1">IBT 15544</strain>
    </source>
</reference>
<reference evidence="1" key="1">
    <citation type="submission" date="2022-12" db="EMBL/GenBank/DDBJ databases">
        <authorList>
            <person name="Petersen C."/>
        </authorList>
    </citation>
    <scope>NUCLEOTIDE SEQUENCE</scope>
    <source>
        <strain evidence="1">IBT 15544</strain>
    </source>
</reference>
<dbReference type="AlphaFoldDB" id="A0A9W9JKN2"/>
<sequence length="392" mass="44702">MKSNTALFPTLAVELVELIANDLEGDGLLDLRLTCRELQKKTFHCFARRFFTSIKTDLSDDSLQRVDALSQHPALRPYVQGLAFMLQNGVGRGLVWDRHPWGSLSAPMEVEAIRRLRDNLINKLTNCRSFFIFCRYPEGHPDMSRVTITDAVAVFFALIVDAQLPVSSFHLIYANKFSRTLIMDMRRLPKLLYRQPEFKMVWSNLQKLSLEQYLTLDNFGFLLELILSAPNLKTLLLNLGSHDLACEFMHELAETATFSQLQELALFRTLVRAPDLIKLLKRLRKNLATVTFYHVSLAQDDNWTSILKELSRDFTALTSISLYYLWTSAPTKEVLSFPDLHKAPIICESPGQRLHMLYAENPIKSPSVLGVEYSGSKVPQVLSLLQTAAVYM</sequence>